<dbReference type="AlphaFoldDB" id="A0A1B6D0R5"/>
<sequence>MQMLSATVLLTAVVAASALNPISRFGKCKDYSVAKGVSFQKDLTGVWYIQRRPQNPDNGAHTCQAIFSKYVKYPTNFIYYYNQGEPVNRPIQYQFIEESESNYRGGITVEDKAITLRWEILYVNDGVLVSYLCTREESANPGLDAIYIATRVQTPKDSDLAAAVQCAKDAYRKVNNKELVFDKVVQDLKSCEPLEVIETEDDPLQFKV</sequence>
<feature type="chain" id="PRO_5008580831" description="Lipocalin/cytosolic fatty-acid binding domain-containing protein" evidence="1">
    <location>
        <begin position="19"/>
        <end position="208"/>
    </location>
</feature>
<accession>A0A1B6D0R5</accession>
<reference evidence="2" key="1">
    <citation type="submission" date="2015-12" db="EMBL/GenBank/DDBJ databases">
        <title>De novo transcriptome assembly of four potential Pierce s Disease insect vectors from Arizona vineyards.</title>
        <authorList>
            <person name="Tassone E.E."/>
        </authorList>
    </citation>
    <scope>NUCLEOTIDE SEQUENCE</scope>
</reference>
<protein>
    <recommendedName>
        <fullName evidence="3">Lipocalin/cytosolic fatty-acid binding domain-containing protein</fullName>
    </recommendedName>
</protein>
<organism evidence="2">
    <name type="scientific">Clastoptera arizonana</name>
    <name type="common">Arizona spittle bug</name>
    <dbReference type="NCBI Taxonomy" id="38151"/>
    <lineage>
        <taxon>Eukaryota</taxon>
        <taxon>Metazoa</taxon>
        <taxon>Ecdysozoa</taxon>
        <taxon>Arthropoda</taxon>
        <taxon>Hexapoda</taxon>
        <taxon>Insecta</taxon>
        <taxon>Pterygota</taxon>
        <taxon>Neoptera</taxon>
        <taxon>Paraneoptera</taxon>
        <taxon>Hemiptera</taxon>
        <taxon>Auchenorrhyncha</taxon>
        <taxon>Cercopoidea</taxon>
        <taxon>Clastopteridae</taxon>
        <taxon>Clastoptera</taxon>
    </lineage>
</organism>
<evidence type="ECO:0000256" key="1">
    <source>
        <dbReference type="SAM" id="SignalP"/>
    </source>
</evidence>
<keyword evidence="1" id="KW-0732">Signal</keyword>
<evidence type="ECO:0000313" key="2">
    <source>
        <dbReference type="EMBL" id="JAS19247.1"/>
    </source>
</evidence>
<evidence type="ECO:0008006" key="3">
    <source>
        <dbReference type="Google" id="ProtNLM"/>
    </source>
</evidence>
<name>A0A1B6D0R5_9HEMI</name>
<proteinExistence type="predicted"/>
<dbReference type="EMBL" id="GEDC01018051">
    <property type="protein sequence ID" value="JAS19247.1"/>
    <property type="molecule type" value="Transcribed_RNA"/>
</dbReference>
<gene>
    <name evidence="2" type="ORF">g.6832</name>
</gene>
<feature type="signal peptide" evidence="1">
    <location>
        <begin position="1"/>
        <end position="18"/>
    </location>
</feature>